<keyword evidence="1" id="KW-0812">Transmembrane</keyword>
<reference evidence="2 3" key="1">
    <citation type="submission" date="2020-02" db="EMBL/GenBank/DDBJ databases">
        <title>Balneolaceae bacterium YR4-1, complete genome.</title>
        <authorList>
            <person name="Li Y."/>
            <person name="Wu S."/>
        </authorList>
    </citation>
    <scope>NUCLEOTIDE SEQUENCE [LARGE SCALE GENOMIC DNA]</scope>
    <source>
        <strain evidence="2 3">YR4-1</strain>
    </source>
</reference>
<proteinExistence type="predicted"/>
<evidence type="ECO:0000313" key="2">
    <source>
        <dbReference type="EMBL" id="NGP77067.1"/>
    </source>
</evidence>
<comment type="caution">
    <text evidence="2">The sequence shown here is derived from an EMBL/GenBank/DDBJ whole genome shotgun (WGS) entry which is preliminary data.</text>
</comment>
<dbReference type="AlphaFoldDB" id="A0A6M1T2S0"/>
<dbReference type="RefSeq" id="WP_165142070.1">
    <property type="nucleotide sequence ID" value="NZ_JAALLT010000003.1"/>
</dbReference>
<accession>A0A6M1T2S0</accession>
<protein>
    <submittedName>
        <fullName evidence="2">Uncharacterized protein</fullName>
    </submittedName>
</protein>
<feature type="transmembrane region" description="Helical" evidence="1">
    <location>
        <begin position="33"/>
        <end position="52"/>
    </location>
</feature>
<keyword evidence="1" id="KW-1133">Transmembrane helix</keyword>
<dbReference type="EMBL" id="JAALLT010000003">
    <property type="protein sequence ID" value="NGP77067.1"/>
    <property type="molecule type" value="Genomic_DNA"/>
</dbReference>
<name>A0A6M1T2S0_9BACT</name>
<sequence>MASSGNTVEYVKGGITLGTALAVTISWSVNKSIIWAIIHGLFSWFYVIYYALVY</sequence>
<keyword evidence="3" id="KW-1185">Reference proteome</keyword>
<evidence type="ECO:0000256" key="1">
    <source>
        <dbReference type="SAM" id="Phobius"/>
    </source>
</evidence>
<gene>
    <name evidence="2" type="ORF">G3570_10515</name>
</gene>
<evidence type="ECO:0000313" key="3">
    <source>
        <dbReference type="Proteomes" id="UP000473278"/>
    </source>
</evidence>
<keyword evidence="1" id="KW-0472">Membrane</keyword>
<dbReference type="Proteomes" id="UP000473278">
    <property type="component" value="Unassembled WGS sequence"/>
</dbReference>
<organism evidence="2 3">
    <name type="scientific">Halalkalibaculum roseum</name>
    <dbReference type="NCBI Taxonomy" id="2709311"/>
    <lineage>
        <taxon>Bacteria</taxon>
        <taxon>Pseudomonadati</taxon>
        <taxon>Balneolota</taxon>
        <taxon>Balneolia</taxon>
        <taxon>Balneolales</taxon>
        <taxon>Balneolaceae</taxon>
        <taxon>Halalkalibaculum</taxon>
    </lineage>
</organism>